<reference evidence="1 2" key="1">
    <citation type="submission" date="2017-02" db="EMBL/GenBank/DDBJ databases">
        <authorList>
            <person name="Peterson S.W."/>
        </authorList>
    </citation>
    <scope>NUCLEOTIDE SEQUENCE [LARGE SCALE GENOMIC DNA]</scope>
    <source>
        <strain evidence="1 2">DSM 22335</strain>
    </source>
</reference>
<dbReference type="STRING" id="413434.SAMN04488132_11236"/>
<dbReference type="Proteomes" id="UP000190888">
    <property type="component" value="Unassembled WGS sequence"/>
</dbReference>
<dbReference type="EMBL" id="FUWH01000012">
    <property type="protein sequence ID" value="SKA14950.1"/>
    <property type="molecule type" value="Genomic_DNA"/>
</dbReference>
<organism evidence="1 2">
    <name type="scientific">Sediminibacterium ginsengisoli</name>
    <dbReference type="NCBI Taxonomy" id="413434"/>
    <lineage>
        <taxon>Bacteria</taxon>
        <taxon>Pseudomonadati</taxon>
        <taxon>Bacteroidota</taxon>
        <taxon>Chitinophagia</taxon>
        <taxon>Chitinophagales</taxon>
        <taxon>Chitinophagaceae</taxon>
        <taxon>Sediminibacterium</taxon>
    </lineage>
</organism>
<evidence type="ECO:0000313" key="2">
    <source>
        <dbReference type="Proteomes" id="UP000190888"/>
    </source>
</evidence>
<gene>
    <name evidence="1" type="ORF">SAMN04488132_11236</name>
</gene>
<dbReference type="InterPro" id="IPR053865">
    <property type="entry name" value="DUF6934"/>
</dbReference>
<keyword evidence="2" id="KW-1185">Reference proteome</keyword>
<dbReference type="Pfam" id="PF22028">
    <property type="entry name" value="DUF6934"/>
    <property type="match status" value="1"/>
</dbReference>
<dbReference type="AlphaFoldDB" id="A0A1T4RFZ2"/>
<proteinExistence type="predicted"/>
<protein>
    <submittedName>
        <fullName evidence="1">Uncharacterized protein</fullName>
    </submittedName>
</protein>
<dbReference type="OrthoDB" id="1343312at2"/>
<name>A0A1T4RFZ2_9BACT</name>
<accession>A0A1T4RFZ2</accession>
<dbReference type="RefSeq" id="WP_078832550.1">
    <property type="nucleotide sequence ID" value="NZ_FUWH01000012.1"/>
</dbReference>
<evidence type="ECO:0000313" key="1">
    <source>
        <dbReference type="EMBL" id="SKA14950.1"/>
    </source>
</evidence>
<sequence length="153" mass="17366">MKQELYTYTRETYVSYSFISKGKKDQLITVEFVAAVVPDIFHLAFGFHLPAGHVNELAGTVNGDWLKVMITVMDIVEAFITENPDALVVFYGETHVQVERYMRMLKTHALLFNPAFCAYVLPHGQPDTLLSFETAPYRENVLFVIKAKANAET</sequence>